<comment type="caution">
    <text evidence="27">The sequence shown here is derived from an EMBL/GenBank/DDBJ whole genome shotgun (WGS) entry which is preliminary data.</text>
</comment>
<dbReference type="FunFam" id="1.10.150.280:FF:000002">
    <property type="entry name" value="Kinesin-like protein"/>
    <property type="match status" value="1"/>
</dbReference>
<evidence type="ECO:0000256" key="9">
    <source>
        <dbReference type="ARBA" id="ARBA00022701"/>
    </source>
</evidence>
<dbReference type="GO" id="GO:0006281">
    <property type="term" value="P:DNA repair"/>
    <property type="evidence" value="ECO:0007669"/>
    <property type="project" value="InterPro"/>
</dbReference>
<evidence type="ECO:0000256" key="11">
    <source>
        <dbReference type="ARBA" id="ARBA00022840"/>
    </source>
</evidence>
<dbReference type="InterPro" id="IPR010994">
    <property type="entry name" value="RuvA_2-like"/>
</dbReference>
<evidence type="ECO:0000256" key="12">
    <source>
        <dbReference type="ARBA" id="ARBA00022843"/>
    </source>
</evidence>
<dbReference type="GO" id="GO:0005874">
    <property type="term" value="C:microtubule"/>
    <property type="evidence" value="ECO:0007669"/>
    <property type="project" value="UniProtKB-KW"/>
</dbReference>
<evidence type="ECO:0000256" key="24">
    <source>
        <dbReference type="SAM" id="MobiDB-lite"/>
    </source>
</evidence>
<comment type="similarity">
    <text evidence="21 22">Belongs to the TRAFAC class myosin-kinesin ATPase superfamily. Kinesin family.</text>
</comment>
<feature type="compositionally biased region" description="Low complexity" evidence="24">
    <location>
        <begin position="711"/>
        <end position="720"/>
    </location>
</feature>
<evidence type="ECO:0000259" key="26">
    <source>
        <dbReference type="PROSITE" id="PS50067"/>
    </source>
</evidence>
<dbReference type="InterPro" id="IPR036961">
    <property type="entry name" value="Kinesin_motor_dom_sf"/>
</dbReference>
<feature type="transmembrane region" description="Helical" evidence="25">
    <location>
        <begin position="812"/>
        <end position="836"/>
    </location>
</feature>
<evidence type="ECO:0000256" key="25">
    <source>
        <dbReference type="SAM" id="Phobius"/>
    </source>
</evidence>
<keyword evidence="15" id="KW-0238">DNA-binding</keyword>
<dbReference type="Gene3D" id="3.40.850.10">
    <property type="entry name" value="Kinesin motor domain"/>
    <property type="match status" value="1"/>
</dbReference>
<dbReference type="SUPFAM" id="SSF47781">
    <property type="entry name" value="RuvA domain 2-like"/>
    <property type="match status" value="1"/>
</dbReference>
<dbReference type="Proteomes" id="UP001279410">
    <property type="component" value="Unassembled WGS sequence"/>
</dbReference>
<evidence type="ECO:0000256" key="4">
    <source>
        <dbReference type="ARBA" id="ARBA00006843"/>
    </source>
</evidence>
<dbReference type="GO" id="GO:0005875">
    <property type="term" value="C:microtubule associated complex"/>
    <property type="evidence" value="ECO:0007669"/>
    <property type="project" value="TreeGrafter"/>
</dbReference>
<keyword evidence="10 21" id="KW-0547">Nucleotide-binding</keyword>
<keyword evidence="11 21" id="KW-0067">ATP-binding</keyword>
<evidence type="ECO:0000256" key="13">
    <source>
        <dbReference type="ARBA" id="ARBA00022989"/>
    </source>
</evidence>
<dbReference type="InterPro" id="IPR007593">
    <property type="entry name" value="CD225/Dispanin_fam"/>
</dbReference>
<feature type="domain" description="Kinesin motor" evidence="26">
    <location>
        <begin position="17"/>
        <end position="342"/>
    </location>
</feature>
<keyword evidence="8 25" id="KW-0812">Transmembrane</keyword>
<feature type="region of interest" description="Disordered" evidence="24">
    <location>
        <begin position="740"/>
        <end position="778"/>
    </location>
</feature>
<dbReference type="CDD" id="cd01376">
    <property type="entry name" value="KISc_KID_like"/>
    <property type="match status" value="1"/>
</dbReference>
<dbReference type="FunFam" id="3.40.850.10:FF:000043">
    <property type="entry name" value="Kinesin-like protein"/>
    <property type="match status" value="1"/>
</dbReference>
<dbReference type="PROSITE" id="PS00411">
    <property type="entry name" value="KINESIN_MOTOR_1"/>
    <property type="match status" value="1"/>
</dbReference>
<evidence type="ECO:0000256" key="7">
    <source>
        <dbReference type="ARBA" id="ARBA00022553"/>
    </source>
</evidence>
<dbReference type="GO" id="GO:0051231">
    <property type="term" value="P:spindle elongation"/>
    <property type="evidence" value="ECO:0007669"/>
    <property type="project" value="TreeGrafter"/>
</dbReference>
<dbReference type="GO" id="GO:0016020">
    <property type="term" value="C:membrane"/>
    <property type="evidence" value="ECO:0007669"/>
    <property type="project" value="UniProtKB-SubCell"/>
</dbReference>
<feature type="region of interest" description="Disordered" evidence="24">
    <location>
        <begin position="678"/>
        <end position="726"/>
    </location>
</feature>
<dbReference type="EMBL" id="BRZM01000030">
    <property type="protein sequence ID" value="GLD57403.1"/>
    <property type="molecule type" value="Genomic_DNA"/>
</dbReference>
<keyword evidence="5" id="KW-0963">Cytoplasm</keyword>
<evidence type="ECO:0000256" key="1">
    <source>
        <dbReference type="ARBA" id="ARBA00004123"/>
    </source>
</evidence>
<keyword evidence="13 25" id="KW-1133">Transmembrane helix</keyword>
<comment type="similarity">
    <text evidence="4">Belongs to the CD225/Dispanin family.</text>
</comment>
<dbReference type="SMART" id="SM00278">
    <property type="entry name" value="HhH1"/>
    <property type="match status" value="2"/>
</dbReference>
<comment type="subcellular location">
    <subcellularLocation>
        <location evidence="2">Cytoplasm</location>
        <location evidence="2">Cytoskeleton</location>
    </subcellularLocation>
    <subcellularLocation>
        <location evidence="3">Membrane</location>
    </subcellularLocation>
    <subcellularLocation>
        <location evidence="1">Nucleus</location>
    </subcellularLocation>
</comment>
<sequence length="885" mass="97570">MAQRVAASDGGNKKTSRVRVAVRLRPYMSKQDEKSEGPCVRGLDSQNLEIINWRNATETVKYHFDVFHGEQTTQQEVFLSSVKPILPHILKGQNASVFAYGPTGAGKTHTMLGSSDQPGVIPRAVREVFNLVKAKDEDDGWDYSIGMSYLEIYNEKVLDLLLPSSQDLPIREDKDKNILIPGLTHTTISSFADFDKHFVPASLNRTTASTKLNQRSSRSHAILLIKVVRTEHALPHRQQTGKLYLVDLAGSEDNRRTGNQGIRLKESGAINLSLFTLSKVVDSLNSGTAIRVPYRDSKLTRLLQDSLGGSAHSVMITNIAPEYKYYFDTFSALNFAAKSKLIVNKPFTRETVAVPVLPVKRARDDHEAGGSGTEPQKKRQKEEKKTEHSGSSPSAHFHSLSEPSVMDRLIALEKLMMSCQDKDRTGMLKDVAQSRKEIQELKEKQKELESKALLFSRLAGEKSSTVQEPAFKNNTAPLQRKQSNATKPNKQQAVVQPLQVSQLQPLQQLAVVKKQSVCVKKKEKKLSEQVEPPDGKENIKENGWESQLDTSVLEQSRKKILQVLNTGSLKELKGLQQIGDKKAKLILGWREIHGHFTKLEDLVKVEGMTEKRFSSFMKANILSAMGNQGRSGCVETSAGLKRCHKQAAHTGLDHKQRLHFAVSMAVNMMPTSAIWPGEEQPSLLDQEGSLSSQAPISVPCPPAIGDHLIHSSSSPASARPPRSKSKGELVIVINEKLNSNGIHPTPAESTSPVISSPPRRQHSISYPHHGKTRKGSRASSIGYTAFSPRPSLSRHSSIATNPPLDRTKVKDYLLLSVLACFCPVWPINIVGFVYSIMSKNSLEQGNLDGAVRLGRVAKMLSMVSLVGGTVIIIACIVNLAINVKT</sequence>
<keyword evidence="12" id="KW-0832">Ubl conjugation</keyword>
<evidence type="ECO:0000256" key="14">
    <source>
        <dbReference type="ARBA" id="ARBA00023054"/>
    </source>
</evidence>
<keyword evidence="9 22" id="KW-0493">Microtubule</keyword>
<feature type="region of interest" description="Disordered" evidence="24">
    <location>
        <begin position="358"/>
        <end position="400"/>
    </location>
</feature>
<feature type="compositionally biased region" description="Basic and acidic residues" evidence="24">
    <location>
        <begin position="375"/>
        <end position="388"/>
    </location>
</feature>
<evidence type="ECO:0000256" key="20">
    <source>
        <dbReference type="ARBA" id="ARBA00045288"/>
    </source>
</evidence>
<evidence type="ECO:0000256" key="16">
    <source>
        <dbReference type="ARBA" id="ARBA00023136"/>
    </source>
</evidence>
<feature type="binding site" evidence="21">
    <location>
        <begin position="101"/>
        <end position="108"/>
    </location>
    <ligand>
        <name>ATP</name>
        <dbReference type="ChEBI" id="CHEBI:30616"/>
    </ligand>
</feature>
<evidence type="ECO:0000256" key="8">
    <source>
        <dbReference type="ARBA" id="ARBA00022692"/>
    </source>
</evidence>
<keyword evidence="19" id="KW-0539">Nucleus</keyword>
<dbReference type="InterPro" id="IPR027417">
    <property type="entry name" value="P-loop_NTPase"/>
</dbReference>
<keyword evidence="7" id="KW-0597">Phosphoprotein</keyword>
<gene>
    <name evidence="27" type="ORF">AKAME5_000963100</name>
</gene>
<dbReference type="GO" id="GO:0003777">
    <property type="term" value="F:microtubule motor activity"/>
    <property type="evidence" value="ECO:0007669"/>
    <property type="project" value="InterPro"/>
</dbReference>
<evidence type="ECO:0000256" key="23">
    <source>
        <dbReference type="SAM" id="Coils"/>
    </source>
</evidence>
<dbReference type="GO" id="GO:0005634">
    <property type="term" value="C:nucleus"/>
    <property type="evidence" value="ECO:0007669"/>
    <property type="project" value="UniProtKB-SubCell"/>
</dbReference>
<feature type="region of interest" description="Disordered" evidence="24">
    <location>
        <begin position="465"/>
        <end position="493"/>
    </location>
</feature>
<dbReference type="Gene3D" id="1.10.150.280">
    <property type="entry name" value="AF1531-like domain"/>
    <property type="match status" value="1"/>
</dbReference>
<comment type="function">
    <text evidence="20">Kinesin family member that is involved in spindle formation and the movements of chromosomes during mitosis and meiosis. Binds to microtubules and to DNA. Plays a role in congression of laterally attached chromosomes in NDC80-depleted cells.</text>
</comment>
<dbReference type="Pfam" id="PF00225">
    <property type="entry name" value="Kinesin"/>
    <property type="match status" value="1"/>
</dbReference>
<dbReference type="PANTHER" id="PTHR47969">
    <property type="entry name" value="CHROMOSOME-ASSOCIATED KINESIN KIF4A-RELATED"/>
    <property type="match status" value="1"/>
</dbReference>
<evidence type="ECO:0000256" key="5">
    <source>
        <dbReference type="ARBA" id="ARBA00022490"/>
    </source>
</evidence>
<evidence type="ECO:0000256" key="18">
    <source>
        <dbReference type="ARBA" id="ARBA00023212"/>
    </source>
</evidence>
<keyword evidence="16 25" id="KW-0472">Membrane</keyword>
<evidence type="ECO:0000313" key="27">
    <source>
        <dbReference type="EMBL" id="GLD57403.1"/>
    </source>
</evidence>
<keyword evidence="28" id="KW-1185">Reference proteome</keyword>
<dbReference type="GO" id="GO:0003677">
    <property type="term" value="F:DNA binding"/>
    <property type="evidence" value="ECO:0007669"/>
    <property type="project" value="UniProtKB-KW"/>
</dbReference>
<feature type="transmembrane region" description="Helical" evidence="25">
    <location>
        <begin position="856"/>
        <end position="881"/>
    </location>
</feature>
<evidence type="ECO:0000256" key="10">
    <source>
        <dbReference type="ARBA" id="ARBA00022741"/>
    </source>
</evidence>
<reference evidence="27" key="1">
    <citation type="submission" date="2022-08" db="EMBL/GenBank/DDBJ databases">
        <title>Genome sequencing of akame (Lates japonicus).</title>
        <authorList>
            <person name="Hashiguchi Y."/>
            <person name="Takahashi H."/>
        </authorList>
    </citation>
    <scope>NUCLEOTIDE SEQUENCE</scope>
    <source>
        <strain evidence="27">Kochi</strain>
    </source>
</reference>
<keyword evidence="6" id="KW-1017">Isopeptide bond</keyword>
<dbReference type="Pfam" id="PF04505">
    <property type="entry name" value="CD225"/>
    <property type="match status" value="1"/>
</dbReference>
<keyword evidence="17 21" id="KW-0505">Motor protein</keyword>
<accession>A0AAD3MMA0</accession>
<feature type="coiled-coil region" evidence="23">
    <location>
        <begin position="424"/>
        <end position="458"/>
    </location>
</feature>
<dbReference type="AlphaFoldDB" id="A0AAD3MMA0"/>
<evidence type="ECO:0000256" key="22">
    <source>
        <dbReference type="RuleBase" id="RU000394"/>
    </source>
</evidence>
<evidence type="ECO:0000256" key="2">
    <source>
        <dbReference type="ARBA" id="ARBA00004245"/>
    </source>
</evidence>
<dbReference type="InterPro" id="IPR027640">
    <property type="entry name" value="Kinesin-like_fam"/>
</dbReference>
<dbReference type="GO" id="GO:0005524">
    <property type="term" value="F:ATP binding"/>
    <property type="evidence" value="ECO:0007669"/>
    <property type="project" value="UniProtKB-UniRule"/>
</dbReference>
<dbReference type="GO" id="GO:0008017">
    <property type="term" value="F:microtubule binding"/>
    <property type="evidence" value="ECO:0007669"/>
    <property type="project" value="InterPro"/>
</dbReference>
<feature type="compositionally biased region" description="Polar residues" evidence="24">
    <location>
        <begin position="740"/>
        <end position="754"/>
    </location>
</feature>
<dbReference type="Pfam" id="PF12836">
    <property type="entry name" value="HHH_3"/>
    <property type="match status" value="1"/>
</dbReference>
<evidence type="ECO:0000256" key="21">
    <source>
        <dbReference type="PROSITE-ProRule" id="PRU00283"/>
    </source>
</evidence>
<dbReference type="SUPFAM" id="SSF52540">
    <property type="entry name" value="P-loop containing nucleoside triphosphate hydrolases"/>
    <property type="match status" value="1"/>
</dbReference>
<evidence type="ECO:0000256" key="19">
    <source>
        <dbReference type="ARBA" id="ARBA00023242"/>
    </source>
</evidence>
<evidence type="ECO:0000313" key="28">
    <source>
        <dbReference type="Proteomes" id="UP001279410"/>
    </source>
</evidence>
<dbReference type="PRINTS" id="PR00380">
    <property type="entry name" value="KINESINHEAVY"/>
</dbReference>
<dbReference type="InterPro" id="IPR003583">
    <property type="entry name" value="Hlx-hairpin-Hlx_DNA-bd_motif"/>
</dbReference>
<dbReference type="GO" id="GO:0007052">
    <property type="term" value="P:mitotic spindle organization"/>
    <property type="evidence" value="ECO:0007669"/>
    <property type="project" value="TreeGrafter"/>
</dbReference>
<dbReference type="SMART" id="SM00129">
    <property type="entry name" value="KISc"/>
    <property type="match status" value="1"/>
</dbReference>
<proteinExistence type="inferred from homology"/>
<name>A0AAD3MMA0_LATJO</name>
<keyword evidence="18" id="KW-0206">Cytoskeleton</keyword>
<dbReference type="InterPro" id="IPR019821">
    <property type="entry name" value="Kinesin_motor_CS"/>
</dbReference>
<organism evidence="27 28">
    <name type="scientific">Lates japonicus</name>
    <name type="common">Japanese lates</name>
    <dbReference type="NCBI Taxonomy" id="270547"/>
    <lineage>
        <taxon>Eukaryota</taxon>
        <taxon>Metazoa</taxon>
        <taxon>Chordata</taxon>
        <taxon>Craniata</taxon>
        <taxon>Vertebrata</taxon>
        <taxon>Euteleostomi</taxon>
        <taxon>Actinopterygii</taxon>
        <taxon>Neopterygii</taxon>
        <taxon>Teleostei</taxon>
        <taxon>Neoteleostei</taxon>
        <taxon>Acanthomorphata</taxon>
        <taxon>Carangaria</taxon>
        <taxon>Carangaria incertae sedis</taxon>
        <taxon>Centropomidae</taxon>
        <taxon>Lates</taxon>
    </lineage>
</organism>
<dbReference type="InterPro" id="IPR001752">
    <property type="entry name" value="Kinesin_motor_dom"/>
</dbReference>
<dbReference type="PROSITE" id="PS50067">
    <property type="entry name" value="KINESIN_MOTOR_2"/>
    <property type="match status" value="1"/>
</dbReference>
<protein>
    <recommendedName>
        <fullName evidence="22">Kinesin-like protein</fullName>
    </recommendedName>
</protein>
<evidence type="ECO:0000256" key="6">
    <source>
        <dbReference type="ARBA" id="ARBA00022499"/>
    </source>
</evidence>
<evidence type="ECO:0000256" key="3">
    <source>
        <dbReference type="ARBA" id="ARBA00004370"/>
    </source>
</evidence>
<feature type="compositionally biased region" description="Polar residues" evidence="24">
    <location>
        <begin position="465"/>
        <end position="490"/>
    </location>
</feature>
<keyword evidence="14 23" id="KW-0175">Coiled coil</keyword>
<evidence type="ECO:0000256" key="15">
    <source>
        <dbReference type="ARBA" id="ARBA00023125"/>
    </source>
</evidence>
<dbReference type="GO" id="GO:0007018">
    <property type="term" value="P:microtubule-based movement"/>
    <property type="evidence" value="ECO:0007669"/>
    <property type="project" value="InterPro"/>
</dbReference>
<dbReference type="PANTHER" id="PTHR47969:SF9">
    <property type="entry name" value="KINESIN-LIKE PROTEIN"/>
    <property type="match status" value="1"/>
</dbReference>
<evidence type="ECO:0000256" key="17">
    <source>
        <dbReference type="ARBA" id="ARBA00023175"/>
    </source>
</evidence>